<comment type="subcellular location">
    <subcellularLocation>
        <location evidence="1">Nucleus</location>
    </subcellularLocation>
</comment>
<dbReference type="KEGG" id="pdic:114505553"/>
<accession>A0A7E6D1J5</accession>
<evidence type="ECO:0000256" key="2">
    <source>
        <dbReference type="ARBA" id="ARBA00008032"/>
    </source>
</evidence>
<dbReference type="GO" id="GO:0005634">
    <property type="term" value="C:nucleus"/>
    <property type="evidence" value="ECO:0007669"/>
    <property type="project" value="UniProtKB-SubCell"/>
</dbReference>
<evidence type="ECO:0000256" key="1">
    <source>
        <dbReference type="ARBA" id="ARBA00004123"/>
    </source>
</evidence>
<dbReference type="FunCoup" id="A0A7E6D1J5">
    <property type="interactions" value="281"/>
</dbReference>
<dbReference type="GO" id="GO:0045944">
    <property type="term" value="P:positive regulation of transcription by RNA polymerase II"/>
    <property type="evidence" value="ECO:0007669"/>
    <property type="project" value="TreeGrafter"/>
</dbReference>
<dbReference type="GO" id="GO:0043066">
    <property type="term" value="P:negative regulation of apoptotic process"/>
    <property type="evidence" value="ECO:0007669"/>
    <property type="project" value="TreeGrafter"/>
</dbReference>
<proteinExistence type="inferred from homology"/>
<evidence type="ECO:0000313" key="8">
    <source>
        <dbReference type="Proteomes" id="UP000504628"/>
    </source>
</evidence>
<feature type="compositionally biased region" description="Basic and acidic residues" evidence="7">
    <location>
        <begin position="150"/>
        <end position="160"/>
    </location>
</feature>
<organism evidence="8 9">
    <name type="scientific">Phyllostomus discolor</name>
    <name type="common">pale spear-nosed bat</name>
    <dbReference type="NCBI Taxonomy" id="89673"/>
    <lineage>
        <taxon>Eukaryota</taxon>
        <taxon>Metazoa</taxon>
        <taxon>Chordata</taxon>
        <taxon>Craniata</taxon>
        <taxon>Vertebrata</taxon>
        <taxon>Euteleostomi</taxon>
        <taxon>Mammalia</taxon>
        <taxon>Eutheria</taxon>
        <taxon>Laurasiatheria</taxon>
        <taxon>Chiroptera</taxon>
        <taxon>Yangochiroptera</taxon>
        <taxon>Phyllostomidae</taxon>
        <taxon>Phyllostominae</taxon>
        <taxon>Phyllostomus</taxon>
    </lineage>
</organism>
<comment type="function">
    <text evidence="4">Prothymosin alpha may mediate immune function by conferring resistance to certain opportunistic infections.</text>
</comment>
<dbReference type="GeneID" id="114505553"/>
<dbReference type="PANTHER" id="PTHR22745">
    <property type="entry name" value="PROTHYMOSIN ALPHA"/>
    <property type="match status" value="1"/>
</dbReference>
<dbReference type="OrthoDB" id="9634135at2759"/>
<dbReference type="InParanoid" id="A0A7E6D1J5"/>
<dbReference type="RefSeq" id="XP_035872244.1">
    <property type="nucleotide sequence ID" value="XM_036016351.1"/>
</dbReference>
<reference evidence="9" key="1">
    <citation type="submission" date="2025-08" db="UniProtKB">
        <authorList>
            <consortium name="RefSeq"/>
        </authorList>
    </citation>
    <scope>IDENTIFICATION</scope>
    <source>
        <tissue evidence="9">Muscle</tissue>
    </source>
</reference>
<feature type="region of interest" description="Disordered" evidence="7">
    <location>
        <begin position="1"/>
        <end position="24"/>
    </location>
</feature>
<feature type="compositionally biased region" description="Acidic residues" evidence="7">
    <location>
        <begin position="113"/>
        <end position="133"/>
    </location>
</feature>
<feature type="compositionally biased region" description="Basic and acidic residues" evidence="7">
    <location>
        <begin position="70"/>
        <end position="84"/>
    </location>
</feature>
<name>A0A7E6D1J5_9CHIR</name>
<keyword evidence="8" id="KW-1185">Reference proteome</keyword>
<evidence type="ECO:0000256" key="6">
    <source>
        <dbReference type="ARBA" id="ARBA00040447"/>
    </source>
</evidence>
<gene>
    <name evidence="9" type="primary">LOC114505553</name>
</gene>
<evidence type="ECO:0000256" key="5">
    <source>
        <dbReference type="ARBA" id="ARBA00038744"/>
    </source>
</evidence>
<dbReference type="Pfam" id="PF03247">
    <property type="entry name" value="Prothymosin"/>
    <property type="match status" value="1"/>
</dbReference>
<sequence>MPISGSLYQAEISTSGPPPSKRAASLVLPKPQFLGDKRTCGSLKLRPASRVPALSDMALDASSEITTKDLKEKKEIVEELENGRDAPANGNANKENGEQEADKEVDGKKEEGGAEEEEGDNEEEDGDEYEETEAATGKQAAEDDKDDDVDTKKQKTDEDD</sequence>
<dbReference type="AlphaFoldDB" id="A0A7E6D1J5"/>
<dbReference type="InterPro" id="IPR004931">
    <property type="entry name" value="Pro/parathymosin"/>
</dbReference>
<evidence type="ECO:0000256" key="7">
    <source>
        <dbReference type="SAM" id="MobiDB-lite"/>
    </source>
</evidence>
<evidence type="ECO:0000313" key="9">
    <source>
        <dbReference type="RefSeq" id="XP_035872244.1"/>
    </source>
</evidence>
<dbReference type="Proteomes" id="UP000504628">
    <property type="component" value="Chromosome X"/>
</dbReference>
<evidence type="ECO:0000256" key="3">
    <source>
        <dbReference type="ARBA" id="ARBA00023242"/>
    </source>
</evidence>
<feature type="compositionally biased region" description="Basic and acidic residues" evidence="7">
    <location>
        <begin position="95"/>
        <end position="112"/>
    </location>
</feature>
<protein>
    <recommendedName>
        <fullName evidence="6">Prothymosin alpha</fullName>
    </recommendedName>
</protein>
<keyword evidence="3" id="KW-0539">Nucleus</keyword>
<dbReference type="GO" id="GO:0042393">
    <property type="term" value="F:histone binding"/>
    <property type="evidence" value="ECO:0007669"/>
    <property type="project" value="TreeGrafter"/>
</dbReference>
<dbReference type="PANTHER" id="PTHR22745:SF0">
    <property type="entry name" value="PROTHYMOSIN ALPHA"/>
    <property type="match status" value="1"/>
</dbReference>
<feature type="region of interest" description="Disordered" evidence="7">
    <location>
        <begin position="70"/>
        <end position="160"/>
    </location>
</feature>
<comment type="subunit">
    <text evidence="5">Interacts with NUPR1; regulates apoptotic process.</text>
</comment>
<evidence type="ECO:0000256" key="4">
    <source>
        <dbReference type="ARBA" id="ARBA00037621"/>
    </source>
</evidence>
<comment type="similarity">
    <text evidence="2">Belongs to the pro/parathymosin family.</text>
</comment>